<dbReference type="InterPro" id="IPR000835">
    <property type="entry name" value="HTH_MarR-typ"/>
</dbReference>
<keyword evidence="4" id="KW-1185">Reference proteome</keyword>
<dbReference type="EMBL" id="WNZX01000009">
    <property type="protein sequence ID" value="MUG71495.1"/>
    <property type="molecule type" value="Genomic_DNA"/>
</dbReference>
<dbReference type="InterPro" id="IPR039422">
    <property type="entry name" value="MarR/SlyA-like"/>
</dbReference>
<evidence type="ECO:0000256" key="1">
    <source>
        <dbReference type="ARBA" id="ARBA00023125"/>
    </source>
</evidence>
<sequence length="143" mass="16452">MPNRQDLYELEVTFRQLMRRIRGSWNRFEIQGVSASQGIILEKLENEGPLKVSQIADALWITAGAVTSLSDKLISGGFAKRTRSEEDRRVVYLEITEQGRTITESLKKHRKQVVEGYFGKLSDEDVKYLTRIFKNILSDTETL</sequence>
<evidence type="ECO:0000259" key="2">
    <source>
        <dbReference type="PROSITE" id="PS50995"/>
    </source>
</evidence>
<name>A0A7X2ZC12_9BACL</name>
<dbReference type="SMART" id="SM00347">
    <property type="entry name" value="HTH_MARR"/>
    <property type="match status" value="1"/>
</dbReference>
<dbReference type="GO" id="GO:0003700">
    <property type="term" value="F:DNA-binding transcription factor activity"/>
    <property type="evidence" value="ECO:0007669"/>
    <property type="project" value="InterPro"/>
</dbReference>
<dbReference type="AlphaFoldDB" id="A0A7X2ZC12"/>
<evidence type="ECO:0000313" key="3">
    <source>
        <dbReference type="EMBL" id="MUG71495.1"/>
    </source>
</evidence>
<evidence type="ECO:0000313" key="4">
    <source>
        <dbReference type="Proteomes" id="UP000450917"/>
    </source>
</evidence>
<protein>
    <submittedName>
        <fullName evidence="3">MarR family transcriptional regulator</fullName>
    </submittedName>
</protein>
<organism evidence="3 4">
    <name type="scientific">Paenibacillus validus</name>
    <dbReference type="NCBI Taxonomy" id="44253"/>
    <lineage>
        <taxon>Bacteria</taxon>
        <taxon>Bacillati</taxon>
        <taxon>Bacillota</taxon>
        <taxon>Bacilli</taxon>
        <taxon>Bacillales</taxon>
        <taxon>Paenibacillaceae</taxon>
        <taxon>Paenibacillus</taxon>
    </lineage>
</organism>
<dbReference type="Proteomes" id="UP000450917">
    <property type="component" value="Unassembled WGS sequence"/>
</dbReference>
<gene>
    <name evidence="3" type="ORF">GNP93_12530</name>
</gene>
<proteinExistence type="predicted"/>
<accession>A0A7X2ZC12</accession>
<dbReference type="PANTHER" id="PTHR33164">
    <property type="entry name" value="TRANSCRIPTIONAL REGULATOR, MARR FAMILY"/>
    <property type="match status" value="1"/>
</dbReference>
<dbReference type="PRINTS" id="PR00598">
    <property type="entry name" value="HTHMARR"/>
</dbReference>
<dbReference type="Gene3D" id="1.10.10.10">
    <property type="entry name" value="Winged helix-like DNA-binding domain superfamily/Winged helix DNA-binding domain"/>
    <property type="match status" value="1"/>
</dbReference>
<dbReference type="PANTHER" id="PTHR33164:SF43">
    <property type="entry name" value="HTH-TYPE TRANSCRIPTIONAL REPRESSOR YETL"/>
    <property type="match status" value="1"/>
</dbReference>
<dbReference type="PROSITE" id="PS50995">
    <property type="entry name" value="HTH_MARR_2"/>
    <property type="match status" value="1"/>
</dbReference>
<dbReference type="SUPFAM" id="SSF46785">
    <property type="entry name" value="Winged helix' DNA-binding domain"/>
    <property type="match status" value="1"/>
</dbReference>
<feature type="domain" description="HTH marR-type" evidence="2">
    <location>
        <begin position="3"/>
        <end position="138"/>
    </location>
</feature>
<dbReference type="Pfam" id="PF01047">
    <property type="entry name" value="MarR"/>
    <property type="match status" value="1"/>
</dbReference>
<keyword evidence="1" id="KW-0238">DNA-binding</keyword>
<dbReference type="GO" id="GO:0006950">
    <property type="term" value="P:response to stress"/>
    <property type="evidence" value="ECO:0007669"/>
    <property type="project" value="TreeGrafter"/>
</dbReference>
<reference evidence="3 4" key="1">
    <citation type="submission" date="2019-11" db="EMBL/GenBank/DDBJ databases">
        <title>Draft genome sequences of five Paenibacillus species of dairy origin.</title>
        <authorList>
            <person name="Olajide A.M."/>
            <person name="Chen S."/>
            <person name="Lapointe G."/>
        </authorList>
    </citation>
    <scope>NUCLEOTIDE SEQUENCE [LARGE SCALE GENOMIC DNA]</scope>
    <source>
        <strain evidence="3 4">2CS3</strain>
    </source>
</reference>
<dbReference type="InterPro" id="IPR036388">
    <property type="entry name" value="WH-like_DNA-bd_sf"/>
</dbReference>
<dbReference type="InterPro" id="IPR036390">
    <property type="entry name" value="WH_DNA-bd_sf"/>
</dbReference>
<dbReference type="GO" id="GO:0003677">
    <property type="term" value="F:DNA binding"/>
    <property type="evidence" value="ECO:0007669"/>
    <property type="project" value="UniProtKB-KW"/>
</dbReference>
<comment type="caution">
    <text evidence="3">The sequence shown here is derived from an EMBL/GenBank/DDBJ whole genome shotgun (WGS) entry which is preliminary data.</text>
</comment>
<dbReference type="RefSeq" id="WP_054797696.1">
    <property type="nucleotide sequence ID" value="NZ_JARTHJ010000291.1"/>
</dbReference>